<accession>A0A7N6BTB6</accession>
<dbReference type="PROSITE" id="PS50835">
    <property type="entry name" value="IG_LIKE"/>
    <property type="match status" value="1"/>
</dbReference>
<dbReference type="GO" id="GO:0009897">
    <property type="term" value="C:external side of plasma membrane"/>
    <property type="evidence" value="ECO:0007669"/>
    <property type="project" value="TreeGrafter"/>
</dbReference>
<evidence type="ECO:0000313" key="6">
    <source>
        <dbReference type="Ensembl" id="ENSATEP00000067363.1"/>
    </source>
</evidence>
<dbReference type="InterPro" id="IPR036179">
    <property type="entry name" value="Ig-like_dom_sf"/>
</dbReference>
<keyword evidence="7" id="KW-1185">Reference proteome</keyword>
<dbReference type="GO" id="GO:0005102">
    <property type="term" value="F:signaling receptor binding"/>
    <property type="evidence" value="ECO:0007669"/>
    <property type="project" value="TreeGrafter"/>
</dbReference>
<comment type="subcellular location">
    <subcellularLocation>
        <location evidence="1">Membrane</location>
    </subcellularLocation>
</comment>
<dbReference type="Proteomes" id="UP000265040">
    <property type="component" value="Chromosome 18"/>
</dbReference>
<dbReference type="Pfam" id="PF07686">
    <property type="entry name" value="V-set"/>
    <property type="match status" value="1"/>
</dbReference>
<keyword evidence="3" id="KW-0393">Immunoglobulin domain</keyword>
<evidence type="ECO:0000259" key="5">
    <source>
        <dbReference type="PROSITE" id="PS50835"/>
    </source>
</evidence>
<dbReference type="PANTHER" id="PTHR24100">
    <property type="entry name" value="BUTYROPHILIN"/>
    <property type="match status" value="1"/>
</dbReference>
<dbReference type="SUPFAM" id="SSF48726">
    <property type="entry name" value="Immunoglobulin"/>
    <property type="match status" value="1"/>
</dbReference>
<dbReference type="GeneTree" id="ENSGT01130000278876"/>
<dbReference type="GO" id="GO:0050852">
    <property type="term" value="P:T cell receptor signaling pathway"/>
    <property type="evidence" value="ECO:0007669"/>
    <property type="project" value="TreeGrafter"/>
</dbReference>
<reference evidence="6" key="1">
    <citation type="submission" date="2021-04" db="EMBL/GenBank/DDBJ databases">
        <authorList>
            <consortium name="Wellcome Sanger Institute Data Sharing"/>
        </authorList>
    </citation>
    <scope>NUCLEOTIDE SEQUENCE [LARGE SCALE GENOMIC DNA]</scope>
</reference>
<evidence type="ECO:0000256" key="2">
    <source>
        <dbReference type="ARBA" id="ARBA00023136"/>
    </source>
</evidence>
<reference evidence="6" key="3">
    <citation type="submission" date="2025-09" db="UniProtKB">
        <authorList>
            <consortium name="Ensembl"/>
        </authorList>
    </citation>
    <scope>IDENTIFICATION</scope>
</reference>
<feature type="domain" description="Ig-like" evidence="5">
    <location>
        <begin position="1"/>
        <end position="96"/>
    </location>
</feature>
<reference evidence="6" key="2">
    <citation type="submission" date="2025-08" db="UniProtKB">
        <authorList>
            <consortium name="Ensembl"/>
        </authorList>
    </citation>
    <scope>IDENTIFICATION</scope>
</reference>
<sequence length="166" mass="19243">MCPPDLWGVVLLLLLDTQILVLEWIRPDLEPENVFFYKNGQSHPERQHPSFRNRVELKDEHMEEGDLSLILKNVVISDTGTYECHVYQSERNHTMSIIDLKVDDSGELVKWILLCSSLITYLTPADSLLLLICRKRSWTKAPWNSCRFSSCAASCCWFLFLDPKNV</sequence>
<dbReference type="InterPro" id="IPR013783">
    <property type="entry name" value="Ig-like_fold"/>
</dbReference>
<dbReference type="InterPro" id="IPR050504">
    <property type="entry name" value="IgSF_BTN/MOG"/>
</dbReference>
<dbReference type="AlphaFoldDB" id="A0A7N6BTB6"/>
<keyword evidence="2" id="KW-0472">Membrane</keyword>
<dbReference type="PANTHER" id="PTHR24100:SF151">
    <property type="entry name" value="ICOS LIGAND"/>
    <property type="match status" value="1"/>
</dbReference>
<dbReference type="GO" id="GO:0001817">
    <property type="term" value="P:regulation of cytokine production"/>
    <property type="evidence" value="ECO:0007669"/>
    <property type="project" value="TreeGrafter"/>
</dbReference>
<dbReference type="OrthoDB" id="7225082at2759"/>
<feature type="chain" id="PRO_5030906716" description="Ig-like domain-containing protein" evidence="4">
    <location>
        <begin position="22"/>
        <end position="166"/>
    </location>
</feature>
<dbReference type="InterPro" id="IPR013106">
    <property type="entry name" value="Ig_V-set"/>
</dbReference>
<dbReference type="Gene3D" id="2.60.40.10">
    <property type="entry name" value="Immunoglobulins"/>
    <property type="match status" value="1"/>
</dbReference>
<proteinExistence type="predicted"/>
<evidence type="ECO:0000313" key="7">
    <source>
        <dbReference type="Proteomes" id="UP000265040"/>
    </source>
</evidence>
<keyword evidence="4" id="KW-0732">Signal</keyword>
<evidence type="ECO:0000256" key="4">
    <source>
        <dbReference type="SAM" id="SignalP"/>
    </source>
</evidence>
<name>A0A7N6BTB6_ANATE</name>
<organism evidence="6 7">
    <name type="scientific">Anabas testudineus</name>
    <name type="common">Climbing perch</name>
    <name type="synonym">Anthias testudineus</name>
    <dbReference type="NCBI Taxonomy" id="64144"/>
    <lineage>
        <taxon>Eukaryota</taxon>
        <taxon>Metazoa</taxon>
        <taxon>Chordata</taxon>
        <taxon>Craniata</taxon>
        <taxon>Vertebrata</taxon>
        <taxon>Euteleostomi</taxon>
        <taxon>Actinopterygii</taxon>
        <taxon>Neopterygii</taxon>
        <taxon>Teleostei</taxon>
        <taxon>Neoteleostei</taxon>
        <taxon>Acanthomorphata</taxon>
        <taxon>Anabantaria</taxon>
        <taxon>Anabantiformes</taxon>
        <taxon>Anabantoidei</taxon>
        <taxon>Anabantidae</taxon>
        <taxon>Anabas</taxon>
    </lineage>
</organism>
<evidence type="ECO:0000256" key="1">
    <source>
        <dbReference type="ARBA" id="ARBA00004370"/>
    </source>
</evidence>
<evidence type="ECO:0000256" key="3">
    <source>
        <dbReference type="ARBA" id="ARBA00023319"/>
    </source>
</evidence>
<protein>
    <recommendedName>
        <fullName evidence="5">Ig-like domain-containing protein</fullName>
    </recommendedName>
</protein>
<feature type="signal peptide" evidence="4">
    <location>
        <begin position="1"/>
        <end position="21"/>
    </location>
</feature>
<dbReference type="Ensembl" id="ENSATET00000068477.1">
    <property type="protein sequence ID" value="ENSATEP00000067363.1"/>
    <property type="gene ID" value="ENSATEG00000029411.2"/>
</dbReference>
<dbReference type="InterPro" id="IPR007110">
    <property type="entry name" value="Ig-like_dom"/>
</dbReference>